<feature type="domain" description="C2H2-type" evidence="8">
    <location>
        <begin position="267"/>
        <end position="294"/>
    </location>
</feature>
<evidence type="ECO:0000256" key="2">
    <source>
        <dbReference type="ARBA" id="ARBA00022723"/>
    </source>
</evidence>
<dbReference type="EMBL" id="JAJSOF020000041">
    <property type="protein sequence ID" value="KAJ4425913.1"/>
    <property type="molecule type" value="Genomic_DNA"/>
</dbReference>
<evidence type="ECO:0000256" key="1">
    <source>
        <dbReference type="ARBA" id="ARBA00004123"/>
    </source>
</evidence>
<dbReference type="PROSITE" id="PS50157">
    <property type="entry name" value="ZINC_FINGER_C2H2_2"/>
    <property type="match status" value="2"/>
</dbReference>
<comment type="caution">
    <text evidence="9">The sequence shown here is derived from an EMBL/GenBank/DDBJ whole genome shotgun (WGS) entry which is preliminary data.</text>
</comment>
<dbReference type="InterPro" id="IPR013087">
    <property type="entry name" value="Znf_C2H2_type"/>
</dbReference>
<comment type="subcellular location">
    <subcellularLocation>
        <location evidence="1">Nucleus</location>
    </subcellularLocation>
</comment>
<reference evidence="9 10" key="1">
    <citation type="journal article" date="2022" name="Allergy">
        <title>Genome assembly and annotation of Periplaneta americana reveal a comprehensive cockroach allergen profile.</title>
        <authorList>
            <person name="Wang L."/>
            <person name="Xiong Q."/>
            <person name="Saelim N."/>
            <person name="Wang L."/>
            <person name="Nong W."/>
            <person name="Wan A.T."/>
            <person name="Shi M."/>
            <person name="Liu X."/>
            <person name="Cao Q."/>
            <person name="Hui J.H.L."/>
            <person name="Sookrung N."/>
            <person name="Leung T.F."/>
            <person name="Tungtrongchitr A."/>
            <person name="Tsui S.K.W."/>
        </authorList>
    </citation>
    <scope>NUCLEOTIDE SEQUENCE [LARGE SCALE GENOMIC DNA]</scope>
    <source>
        <strain evidence="9">PWHHKU_190912</strain>
    </source>
</reference>
<keyword evidence="2" id="KW-0479">Metal-binding</keyword>
<evidence type="ECO:0000256" key="4">
    <source>
        <dbReference type="ARBA" id="ARBA00022771"/>
    </source>
</evidence>
<dbReference type="PANTHER" id="PTHR16515">
    <property type="entry name" value="PR DOMAIN ZINC FINGER PROTEIN"/>
    <property type="match status" value="1"/>
</dbReference>
<accession>A0ABQ8RW77</accession>
<dbReference type="InterPro" id="IPR036236">
    <property type="entry name" value="Znf_C2H2_sf"/>
</dbReference>
<dbReference type="PROSITE" id="PS00028">
    <property type="entry name" value="ZINC_FINGER_C2H2_1"/>
    <property type="match status" value="2"/>
</dbReference>
<evidence type="ECO:0000259" key="8">
    <source>
        <dbReference type="PROSITE" id="PS50157"/>
    </source>
</evidence>
<dbReference type="InterPro" id="IPR050331">
    <property type="entry name" value="Zinc_finger"/>
</dbReference>
<evidence type="ECO:0000256" key="5">
    <source>
        <dbReference type="ARBA" id="ARBA00022833"/>
    </source>
</evidence>
<gene>
    <name evidence="9" type="ORF">ANN_27539</name>
</gene>
<evidence type="ECO:0000313" key="10">
    <source>
        <dbReference type="Proteomes" id="UP001148838"/>
    </source>
</evidence>
<dbReference type="Proteomes" id="UP001148838">
    <property type="component" value="Unassembled WGS sequence"/>
</dbReference>
<keyword evidence="3" id="KW-0677">Repeat</keyword>
<protein>
    <recommendedName>
        <fullName evidence="8">C2H2-type domain-containing protein</fullName>
    </recommendedName>
</protein>
<proteinExistence type="predicted"/>
<dbReference type="Pfam" id="PF00096">
    <property type="entry name" value="zf-C2H2"/>
    <property type="match status" value="1"/>
</dbReference>
<dbReference type="Gene3D" id="3.30.160.60">
    <property type="entry name" value="Classic Zinc Finger"/>
    <property type="match status" value="2"/>
</dbReference>
<dbReference type="SUPFAM" id="SSF57667">
    <property type="entry name" value="beta-beta-alpha zinc fingers"/>
    <property type="match status" value="2"/>
</dbReference>
<organism evidence="9 10">
    <name type="scientific">Periplaneta americana</name>
    <name type="common">American cockroach</name>
    <name type="synonym">Blatta americana</name>
    <dbReference type="NCBI Taxonomy" id="6978"/>
    <lineage>
        <taxon>Eukaryota</taxon>
        <taxon>Metazoa</taxon>
        <taxon>Ecdysozoa</taxon>
        <taxon>Arthropoda</taxon>
        <taxon>Hexapoda</taxon>
        <taxon>Insecta</taxon>
        <taxon>Pterygota</taxon>
        <taxon>Neoptera</taxon>
        <taxon>Polyneoptera</taxon>
        <taxon>Dictyoptera</taxon>
        <taxon>Blattodea</taxon>
        <taxon>Blattoidea</taxon>
        <taxon>Blattidae</taxon>
        <taxon>Blattinae</taxon>
        <taxon>Periplaneta</taxon>
    </lineage>
</organism>
<name>A0ABQ8RW77_PERAM</name>
<keyword evidence="6" id="KW-0539">Nucleus</keyword>
<sequence length="366" mass="42694">MPVIIRLRNLSSSLLSKNLKVRIYKTVILPVLLYGCETWTLTLREEYRLRVFENKVLRKIFGAKWDELTGEWRKLHNKELHALYSSPDIIRNIKSRRLRWAGHVARMGESRNAYRVLVGRLEGKRHLDRDRWRAYVRAAMILRVPEKPFEGNLSHMDMTGIKTECVDQSYDIKSEIKVEDIAPVPMSFIVVKSEVDEDLFDVGRVQQKQKVEVSSKEDEVLTESFGDNEKRVIRECTGIDREKDNLTECDSKRPDCSNLFDVSRNCIKCHMCNEVFVSEQRLKVHFDIHTEIKSLRCNVYEESFSSSPNLKTDACMERDERPFKCNICGKGLTRLSDLNRHHVRIHTGQKPLNASIVESVSQNRRV</sequence>
<keyword evidence="10" id="KW-1185">Reference proteome</keyword>
<evidence type="ECO:0000256" key="6">
    <source>
        <dbReference type="ARBA" id="ARBA00023242"/>
    </source>
</evidence>
<keyword evidence="5" id="KW-0862">Zinc</keyword>
<evidence type="ECO:0000256" key="3">
    <source>
        <dbReference type="ARBA" id="ARBA00022737"/>
    </source>
</evidence>
<keyword evidence="4 7" id="KW-0863">Zinc-finger</keyword>
<evidence type="ECO:0000256" key="7">
    <source>
        <dbReference type="PROSITE-ProRule" id="PRU00042"/>
    </source>
</evidence>
<feature type="domain" description="C2H2-type" evidence="8">
    <location>
        <begin position="323"/>
        <end position="351"/>
    </location>
</feature>
<evidence type="ECO:0000313" key="9">
    <source>
        <dbReference type="EMBL" id="KAJ4425913.1"/>
    </source>
</evidence>
<dbReference type="SMART" id="SM00355">
    <property type="entry name" value="ZnF_C2H2"/>
    <property type="match status" value="2"/>
</dbReference>
<dbReference type="PANTHER" id="PTHR16515:SF66">
    <property type="entry name" value="C2H2-TYPE DOMAIN-CONTAINING PROTEIN"/>
    <property type="match status" value="1"/>
</dbReference>